<gene>
    <name evidence="1" type="ORF">Pa4123_90080</name>
</gene>
<evidence type="ECO:0000313" key="2">
    <source>
        <dbReference type="Proteomes" id="UP001144280"/>
    </source>
</evidence>
<name>A0ABQ5RAX0_9ACTN</name>
<comment type="caution">
    <text evidence="1">The sequence shown here is derived from an EMBL/GenBank/DDBJ whole genome shotgun (WGS) entry which is preliminary data.</text>
</comment>
<dbReference type="EMBL" id="BSDI01000097">
    <property type="protein sequence ID" value="GLI03728.1"/>
    <property type="molecule type" value="Genomic_DNA"/>
</dbReference>
<evidence type="ECO:0000313" key="1">
    <source>
        <dbReference type="EMBL" id="GLI03728.1"/>
    </source>
</evidence>
<accession>A0ABQ5RAX0</accession>
<sequence length="151" mass="15803">MSPDEDDDQLLERLRQVAAEADAVPENVLAAARAAFTMRDTDLELARLVADSAEAGFEPVRSGAVAARLLAFDGGGVQVDLDVEVAGGRTVLIGHVSGADACVLERGDGSRQLVPLDELGRFLVGGVRPGPLRLRCRGPAGRTVATSWVTV</sequence>
<dbReference type="RefSeq" id="WP_281906141.1">
    <property type="nucleotide sequence ID" value="NZ_BSDI01000097.1"/>
</dbReference>
<organism evidence="1 2">
    <name type="scientific">Phytohabitans aurantiacus</name>
    <dbReference type="NCBI Taxonomy" id="3016789"/>
    <lineage>
        <taxon>Bacteria</taxon>
        <taxon>Bacillati</taxon>
        <taxon>Actinomycetota</taxon>
        <taxon>Actinomycetes</taxon>
        <taxon>Micromonosporales</taxon>
        <taxon>Micromonosporaceae</taxon>
    </lineage>
</organism>
<reference evidence="1" key="1">
    <citation type="submission" date="2022-12" db="EMBL/GenBank/DDBJ databases">
        <title>New Phytohabitans aurantiacus sp. RD004123 nov., an actinomycete isolated from soil.</title>
        <authorList>
            <person name="Triningsih D.W."/>
            <person name="Harunari E."/>
            <person name="Igarashi Y."/>
        </authorList>
    </citation>
    <scope>NUCLEOTIDE SEQUENCE</scope>
    <source>
        <strain evidence="1">RD004123</strain>
    </source>
</reference>
<dbReference type="Proteomes" id="UP001144280">
    <property type="component" value="Unassembled WGS sequence"/>
</dbReference>
<keyword evidence="2" id="KW-1185">Reference proteome</keyword>
<protein>
    <submittedName>
        <fullName evidence="1">Uncharacterized protein</fullName>
    </submittedName>
</protein>
<proteinExistence type="predicted"/>